<sequence length="72" mass="7921">AFRQRREMLSRTVRDEDGAHKVVGRPEGADQLILDWPSLAVIGLSLFGIQVSRDSVAGEAQFITALKALFPL</sequence>
<reference evidence="1" key="1">
    <citation type="submission" date="2014-05" db="EMBL/GenBank/DDBJ databases">
        <title>The transcriptome of the halophilic microalga Tetraselmis sp. GSL018 isolated from the Great Salt Lake, Utah.</title>
        <authorList>
            <person name="Jinkerson R.E."/>
            <person name="D'Adamo S."/>
            <person name="Posewitz M.C."/>
        </authorList>
    </citation>
    <scope>NUCLEOTIDE SEQUENCE</scope>
    <source>
        <strain evidence="1">GSL018</strain>
    </source>
</reference>
<proteinExistence type="predicted"/>
<dbReference type="EMBL" id="GBEZ01025760">
    <property type="protein sequence ID" value="JAC61366.1"/>
    <property type="molecule type" value="Transcribed_RNA"/>
</dbReference>
<dbReference type="AlphaFoldDB" id="A0A061QSN5"/>
<name>A0A061QSN5_9CHLO</name>
<evidence type="ECO:0000313" key="1">
    <source>
        <dbReference type="EMBL" id="JAC61366.1"/>
    </source>
</evidence>
<protein>
    <submittedName>
        <fullName evidence="1">Uncharacterized protein</fullName>
    </submittedName>
</protein>
<gene>
    <name evidence="1" type="ORF">TSPGSL018_26466</name>
</gene>
<accession>A0A061QSN5</accession>
<organism evidence="1">
    <name type="scientific">Tetraselmis sp. GSL018</name>
    <dbReference type="NCBI Taxonomy" id="582737"/>
    <lineage>
        <taxon>Eukaryota</taxon>
        <taxon>Viridiplantae</taxon>
        <taxon>Chlorophyta</taxon>
        <taxon>core chlorophytes</taxon>
        <taxon>Chlorodendrophyceae</taxon>
        <taxon>Chlorodendrales</taxon>
        <taxon>Chlorodendraceae</taxon>
        <taxon>Tetraselmis</taxon>
    </lineage>
</organism>
<feature type="non-terminal residue" evidence="1">
    <location>
        <position position="1"/>
    </location>
</feature>